<feature type="non-terminal residue" evidence="1">
    <location>
        <position position="63"/>
    </location>
</feature>
<dbReference type="EMBL" id="KL597422">
    <property type="protein sequence ID" value="KER18968.1"/>
    <property type="molecule type" value="Genomic_DNA"/>
</dbReference>
<protein>
    <submittedName>
        <fullName evidence="1">Uncharacterized protein</fullName>
    </submittedName>
</protein>
<name>A0A074YWA5_OPIVI</name>
<dbReference type="GeneID" id="20329891"/>
<proteinExistence type="predicted"/>
<dbReference type="KEGG" id="ovi:T265_15726"/>
<evidence type="ECO:0000313" key="2">
    <source>
        <dbReference type="Proteomes" id="UP000054324"/>
    </source>
</evidence>
<accession>A0A074YWA5</accession>
<organism evidence="1 2">
    <name type="scientific">Opisthorchis viverrini</name>
    <name type="common">Southeast Asian liver fluke</name>
    <dbReference type="NCBI Taxonomy" id="6198"/>
    <lineage>
        <taxon>Eukaryota</taxon>
        <taxon>Metazoa</taxon>
        <taxon>Spiralia</taxon>
        <taxon>Lophotrochozoa</taxon>
        <taxon>Platyhelminthes</taxon>
        <taxon>Trematoda</taxon>
        <taxon>Digenea</taxon>
        <taxon>Opisthorchiida</taxon>
        <taxon>Opisthorchiata</taxon>
        <taxon>Opisthorchiidae</taxon>
        <taxon>Opisthorchis</taxon>
    </lineage>
</organism>
<evidence type="ECO:0000313" key="1">
    <source>
        <dbReference type="EMBL" id="KER18968.1"/>
    </source>
</evidence>
<gene>
    <name evidence="1" type="ORF">T265_15726</name>
</gene>
<sequence>MIIRHYEYDTFVQILVGAKLQRTRGPQLPCHSKKREGWDTVWLFNRRQEDSKFRDRVQSTDFK</sequence>
<dbReference type="CTD" id="20329891"/>
<keyword evidence="2" id="KW-1185">Reference proteome</keyword>
<dbReference type="RefSeq" id="XP_009177285.1">
    <property type="nucleotide sequence ID" value="XM_009179021.1"/>
</dbReference>
<dbReference type="Proteomes" id="UP000054324">
    <property type="component" value="Unassembled WGS sequence"/>
</dbReference>
<dbReference type="AlphaFoldDB" id="A0A074YWA5"/>
<reference evidence="1 2" key="1">
    <citation type="submission" date="2013-11" db="EMBL/GenBank/DDBJ databases">
        <title>Opisthorchis viverrini - life in the bile duct.</title>
        <authorList>
            <person name="Young N.D."/>
            <person name="Nagarajan N."/>
            <person name="Lin S.J."/>
            <person name="Korhonen P.K."/>
            <person name="Jex A.R."/>
            <person name="Hall R.S."/>
            <person name="Safavi-Hemami H."/>
            <person name="Kaewkong W."/>
            <person name="Bertrand D."/>
            <person name="Gao S."/>
            <person name="Seet Q."/>
            <person name="Wongkham S."/>
            <person name="Teh B.T."/>
            <person name="Wongkham C."/>
            <person name="Intapan P.M."/>
            <person name="Maleewong W."/>
            <person name="Yang X."/>
            <person name="Hu M."/>
            <person name="Wang Z."/>
            <person name="Hofmann A."/>
            <person name="Sternberg P.W."/>
            <person name="Tan P."/>
            <person name="Wang J."/>
            <person name="Gasser R.B."/>
        </authorList>
    </citation>
    <scope>NUCLEOTIDE SEQUENCE [LARGE SCALE GENOMIC DNA]</scope>
</reference>